<dbReference type="EMBL" id="JAPMOS010000035">
    <property type="protein sequence ID" value="KAJ4458065.1"/>
    <property type="molecule type" value="Genomic_DNA"/>
</dbReference>
<evidence type="ECO:0008006" key="4">
    <source>
        <dbReference type="Google" id="ProtNLM"/>
    </source>
</evidence>
<feature type="transmembrane region" description="Helical" evidence="1">
    <location>
        <begin position="188"/>
        <end position="214"/>
    </location>
</feature>
<comment type="caution">
    <text evidence="2">The sequence shown here is derived from an EMBL/GenBank/DDBJ whole genome shotgun (WGS) entry which is preliminary data.</text>
</comment>
<evidence type="ECO:0000313" key="2">
    <source>
        <dbReference type="EMBL" id="KAJ4458065.1"/>
    </source>
</evidence>
<keyword evidence="1" id="KW-0472">Membrane</keyword>
<keyword evidence="3" id="KW-1185">Reference proteome</keyword>
<feature type="transmembrane region" description="Helical" evidence="1">
    <location>
        <begin position="128"/>
        <end position="148"/>
    </location>
</feature>
<feature type="transmembrane region" description="Helical" evidence="1">
    <location>
        <begin position="9"/>
        <end position="29"/>
    </location>
</feature>
<feature type="transmembrane region" description="Helical" evidence="1">
    <location>
        <begin position="35"/>
        <end position="57"/>
    </location>
</feature>
<dbReference type="Proteomes" id="UP001141327">
    <property type="component" value="Unassembled WGS sequence"/>
</dbReference>
<evidence type="ECO:0000256" key="1">
    <source>
        <dbReference type="SAM" id="Phobius"/>
    </source>
</evidence>
<organism evidence="2 3">
    <name type="scientific">Paratrimastix pyriformis</name>
    <dbReference type="NCBI Taxonomy" id="342808"/>
    <lineage>
        <taxon>Eukaryota</taxon>
        <taxon>Metamonada</taxon>
        <taxon>Preaxostyla</taxon>
        <taxon>Paratrimastigidae</taxon>
        <taxon>Paratrimastix</taxon>
    </lineage>
</organism>
<keyword evidence="1" id="KW-0812">Transmembrane</keyword>
<evidence type="ECO:0000313" key="3">
    <source>
        <dbReference type="Proteomes" id="UP001141327"/>
    </source>
</evidence>
<reference evidence="2" key="1">
    <citation type="journal article" date="2022" name="bioRxiv">
        <title>Genomics of Preaxostyla Flagellates Illuminates Evolutionary Transitions and the Path Towards Mitochondrial Loss.</title>
        <authorList>
            <person name="Novak L.V.F."/>
            <person name="Treitli S.C."/>
            <person name="Pyrih J."/>
            <person name="Halakuc P."/>
            <person name="Pipaliya S.V."/>
            <person name="Vacek V."/>
            <person name="Brzon O."/>
            <person name="Soukal P."/>
            <person name="Eme L."/>
            <person name="Dacks J.B."/>
            <person name="Karnkowska A."/>
            <person name="Elias M."/>
            <person name="Hampl V."/>
        </authorList>
    </citation>
    <scope>NUCLEOTIDE SEQUENCE</scope>
    <source>
        <strain evidence="2">RCP-MX</strain>
    </source>
</reference>
<gene>
    <name evidence="2" type="ORF">PAPYR_6334</name>
</gene>
<feature type="transmembrane region" description="Helical" evidence="1">
    <location>
        <begin position="154"/>
        <end position="176"/>
    </location>
</feature>
<name>A0ABQ8UFL1_9EUKA</name>
<proteinExistence type="predicted"/>
<keyword evidence="1" id="KW-1133">Transmembrane helix</keyword>
<sequence length="223" mass="25415">MKLSLYQPLVMGFAAVMSVCLATHLWRAGSWNWNYFGTLLFLCINIFVCYLEALLLIRGKQIQDDYRLLSDSKGHELGCIGTQFVKEISFGEFFLPQNWTRLWAAYSTIDGSYIEPTSFGYWADSGNGLSTIVPSVLLLINVTFPPFLSARLMGVIALASSWQMLYGCIIYLLAYFVRRRYTGPSHAVHSFVVTLNGIWIVFPAWIIRCCWMMIQSNSYGVFM</sequence>
<protein>
    <recommendedName>
        <fullName evidence="4">Integral membrane protein</fullName>
    </recommendedName>
</protein>
<accession>A0ABQ8UFL1</accession>